<evidence type="ECO:0000313" key="1">
    <source>
        <dbReference type="EMBL" id="WAR12584.1"/>
    </source>
</evidence>
<dbReference type="EMBL" id="CP111019">
    <property type="protein sequence ID" value="WAR12584.1"/>
    <property type="molecule type" value="Genomic_DNA"/>
</dbReference>
<name>A0ABY7EU04_MYAAR</name>
<dbReference type="Proteomes" id="UP001164746">
    <property type="component" value="Chromosome 8"/>
</dbReference>
<protein>
    <submittedName>
        <fullName evidence="1">Uncharacterized protein</fullName>
    </submittedName>
</protein>
<evidence type="ECO:0000313" key="2">
    <source>
        <dbReference type="Proteomes" id="UP001164746"/>
    </source>
</evidence>
<organism evidence="1 2">
    <name type="scientific">Mya arenaria</name>
    <name type="common">Soft-shell clam</name>
    <dbReference type="NCBI Taxonomy" id="6604"/>
    <lineage>
        <taxon>Eukaryota</taxon>
        <taxon>Metazoa</taxon>
        <taxon>Spiralia</taxon>
        <taxon>Lophotrochozoa</taxon>
        <taxon>Mollusca</taxon>
        <taxon>Bivalvia</taxon>
        <taxon>Autobranchia</taxon>
        <taxon>Heteroconchia</taxon>
        <taxon>Euheterodonta</taxon>
        <taxon>Imparidentia</taxon>
        <taxon>Neoheterodontei</taxon>
        <taxon>Myida</taxon>
        <taxon>Myoidea</taxon>
        <taxon>Myidae</taxon>
        <taxon>Mya</taxon>
    </lineage>
</organism>
<keyword evidence="2" id="KW-1185">Reference proteome</keyword>
<gene>
    <name evidence="1" type="ORF">MAR_026764</name>
</gene>
<sequence>MFQKKNMSVCRNYNDKVVFGASFVLYRTLEELAYSSDSFICSEPPKRAMPVDTMAFENIWGRQK</sequence>
<proteinExistence type="predicted"/>
<accession>A0ABY7EU04</accession>
<reference evidence="1" key="1">
    <citation type="submission" date="2022-11" db="EMBL/GenBank/DDBJ databases">
        <title>Centuries of genome instability and evolution in soft-shell clam transmissible cancer (bioRxiv).</title>
        <authorList>
            <person name="Hart S.F.M."/>
            <person name="Yonemitsu M.A."/>
            <person name="Giersch R.M."/>
            <person name="Beal B.F."/>
            <person name="Arriagada G."/>
            <person name="Davis B.W."/>
            <person name="Ostrander E.A."/>
            <person name="Goff S.P."/>
            <person name="Metzger M.J."/>
        </authorList>
    </citation>
    <scope>NUCLEOTIDE SEQUENCE</scope>
    <source>
        <strain evidence="1">MELC-2E11</strain>
        <tissue evidence="1">Siphon/mantle</tissue>
    </source>
</reference>